<dbReference type="InterPro" id="IPR017441">
    <property type="entry name" value="Protein_kinase_ATP_BS"/>
</dbReference>
<evidence type="ECO:0000256" key="2">
    <source>
        <dbReference type="ARBA" id="ARBA00022527"/>
    </source>
</evidence>
<evidence type="ECO:0000313" key="11">
    <source>
        <dbReference type="Proteomes" id="UP000238350"/>
    </source>
</evidence>
<evidence type="ECO:0000256" key="7">
    <source>
        <dbReference type="PROSITE-ProRule" id="PRU10141"/>
    </source>
</evidence>
<sequence length="329" mass="37316">MFQLRNVVGTEVGHAILDTKYQLENEIGSGTFGTVCVARTKGSARLVAVKTLRQSYSCEPSRLREVQFYQSVPPHANLVALNEMFLDANTNQLHFITELMDCNLLEMVRKREGRPLKVPTLVSLFSQLIRGLAHIHAHGFVHRDLKPENILVSTSQGEVVLKIADFGLARRAEIEPSSHRWTSYVATRWYRAPEQLLEIREHSYPLDIWALGTLIAELCNLAPLFPGRDRLDMLRRQMRVLGTPSAGCPGGYWKELGDYSPEVTELLDLKFPGNNEIIITENLKKFGDIVRCCIQWDPAKRASLTTIMARIKLISIDKPLRRAEPFRLA</sequence>
<evidence type="ECO:0000256" key="3">
    <source>
        <dbReference type="ARBA" id="ARBA00022679"/>
    </source>
</evidence>
<keyword evidence="11" id="KW-1185">Reference proteome</keyword>
<evidence type="ECO:0000313" key="10">
    <source>
        <dbReference type="EMBL" id="PRT55795.1"/>
    </source>
</evidence>
<dbReference type="SMART" id="SM00220">
    <property type="entry name" value="S_TKc"/>
    <property type="match status" value="1"/>
</dbReference>
<dbReference type="PROSITE" id="PS50011">
    <property type="entry name" value="PROTEIN_KINASE_DOM"/>
    <property type="match status" value="1"/>
</dbReference>
<dbReference type="Gene3D" id="1.10.510.10">
    <property type="entry name" value="Transferase(Phosphotransferase) domain 1"/>
    <property type="match status" value="1"/>
</dbReference>
<evidence type="ECO:0000256" key="4">
    <source>
        <dbReference type="ARBA" id="ARBA00022741"/>
    </source>
</evidence>
<proteinExistence type="inferred from homology"/>
<dbReference type="FunFam" id="1.10.510.10:FF:000624">
    <property type="entry name" value="Mitogen-activated protein kinase"/>
    <property type="match status" value="1"/>
</dbReference>
<protein>
    <submittedName>
        <fullName evidence="10">Meiosis induction protein kinase IME2/SME1</fullName>
    </submittedName>
</protein>
<keyword evidence="3" id="KW-0808">Transferase</keyword>
<dbReference type="GO" id="GO:0004674">
    <property type="term" value="F:protein serine/threonine kinase activity"/>
    <property type="evidence" value="ECO:0007669"/>
    <property type="project" value="UniProtKB-KW"/>
</dbReference>
<keyword evidence="4 7" id="KW-0547">Nucleotide-binding</keyword>
<accession>A0A2T0FLE0</accession>
<keyword evidence="2 8" id="KW-0723">Serine/threonine-protein kinase</keyword>
<evidence type="ECO:0000259" key="9">
    <source>
        <dbReference type="PROSITE" id="PS50011"/>
    </source>
</evidence>
<dbReference type="InterPro" id="IPR011009">
    <property type="entry name" value="Kinase-like_dom_sf"/>
</dbReference>
<evidence type="ECO:0000256" key="5">
    <source>
        <dbReference type="ARBA" id="ARBA00022777"/>
    </source>
</evidence>
<keyword evidence="6 7" id="KW-0067">ATP-binding</keyword>
<gene>
    <name evidence="10" type="ORF">B9G98_03415</name>
</gene>
<comment type="caution">
    <text evidence="10">The sequence shown here is derived from an EMBL/GenBank/DDBJ whole genome shotgun (WGS) entry which is preliminary data.</text>
</comment>
<dbReference type="STRING" id="45607.A0A2T0FLE0"/>
<dbReference type="OrthoDB" id="2158884at2759"/>
<dbReference type="InterPro" id="IPR000719">
    <property type="entry name" value="Prot_kinase_dom"/>
</dbReference>
<dbReference type="AlphaFoldDB" id="A0A2T0FLE0"/>
<dbReference type="GO" id="GO:0005524">
    <property type="term" value="F:ATP binding"/>
    <property type="evidence" value="ECO:0007669"/>
    <property type="project" value="UniProtKB-UniRule"/>
</dbReference>
<dbReference type="PANTHER" id="PTHR24055">
    <property type="entry name" value="MITOGEN-ACTIVATED PROTEIN KINASE"/>
    <property type="match status" value="1"/>
</dbReference>
<feature type="domain" description="Protein kinase" evidence="9">
    <location>
        <begin position="21"/>
        <end position="313"/>
    </location>
</feature>
<dbReference type="Pfam" id="PF00069">
    <property type="entry name" value="Pkinase"/>
    <property type="match status" value="1"/>
</dbReference>
<dbReference type="PROSITE" id="PS00107">
    <property type="entry name" value="PROTEIN_KINASE_ATP"/>
    <property type="match status" value="1"/>
</dbReference>
<evidence type="ECO:0000256" key="6">
    <source>
        <dbReference type="ARBA" id="ARBA00022840"/>
    </source>
</evidence>
<dbReference type="PROSITE" id="PS00108">
    <property type="entry name" value="PROTEIN_KINASE_ST"/>
    <property type="match status" value="1"/>
</dbReference>
<dbReference type="RefSeq" id="XP_024665740.1">
    <property type="nucleotide sequence ID" value="XM_024809972.1"/>
</dbReference>
<dbReference type="SUPFAM" id="SSF56112">
    <property type="entry name" value="Protein kinase-like (PK-like)"/>
    <property type="match status" value="1"/>
</dbReference>
<organism evidence="10 11">
    <name type="scientific">Wickerhamiella sorbophila</name>
    <dbReference type="NCBI Taxonomy" id="45607"/>
    <lineage>
        <taxon>Eukaryota</taxon>
        <taxon>Fungi</taxon>
        <taxon>Dikarya</taxon>
        <taxon>Ascomycota</taxon>
        <taxon>Saccharomycotina</taxon>
        <taxon>Dipodascomycetes</taxon>
        <taxon>Dipodascales</taxon>
        <taxon>Trichomonascaceae</taxon>
        <taxon>Wickerhamiella</taxon>
    </lineage>
</organism>
<dbReference type="Proteomes" id="UP000238350">
    <property type="component" value="Unassembled WGS sequence"/>
</dbReference>
<dbReference type="InterPro" id="IPR008271">
    <property type="entry name" value="Ser/Thr_kinase_AS"/>
</dbReference>
<evidence type="ECO:0000256" key="1">
    <source>
        <dbReference type="ARBA" id="ARBA00006485"/>
    </source>
</evidence>
<dbReference type="Gene3D" id="3.30.200.20">
    <property type="entry name" value="Phosphorylase Kinase, domain 1"/>
    <property type="match status" value="1"/>
</dbReference>
<dbReference type="EMBL" id="NDIQ01000022">
    <property type="protein sequence ID" value="PRT55795.1"/>
    <property type="molecule type" value="Genomic_DNA"/>
</dbReference>
<reference evidence="10 11" key="1">
    <citation type="submission" date="2017-04" db="EMBL/GenBank/DDBJ databases">
        <title>Genome sequencing of [Candida] sorbophila.</title>
        <authorList>
            <person name="Ahn J.O."/>
        </authorList>
    </citation>
    <scope>NUCLEOTIDE SEQUENCE [LARGE SCALE GENOMIC DNA]</scope>
    <source>
        <strain evidence="10 11">DS02</strain>
    </source>
</reference>
<keyword evidence="5 10" id="KW-0418">Kinase</keyword>
<dbReference type="InterPro" id="IPR050117">
    <property type="entry name" value="MAPK"/>
</dbReference>
<dbReference type="GeneID" id="36517163"/>
<feature type="binding site" evidence="7">
    <location>
        <position position="50"/>
    </location>
    <ligand>
        <name>ATP</name>
        <dbReference type="ChEBI" id="CHEBI:30616"/>
    </ligand>
</feature>
<name>A0A2T0FLE0_9ASCO</name>
<comment type="similarity">
    <text evidence="1">Belongs to the protein kinase superfamily. CMGC Ser/Thr protein kinase family. CDC2/CDKX subfamily.</text>
</comment>
<evidence type="ECO:0000256" key="8">
    <source>
        <dbReference type="RuleBase" id="RU000304"/>
    </source>
</evidence>